<dbReference type="Proteomes" id="UP000286415">
    <property type="component" value="Unassembled WGS sequence"/>
</dbReference>
<dbReference type="AlphaFoldDB" id="A0A8T1LX90"/>
<gene>
    <name evidence="1" type="ORF">CSKR_202244</name>
</gene>
<accession>A0A8T1LX90</accession>
<evidence type="ECO:0000313" key="2">
    <source>
        <dbReference type="Proteomes" id="UP000286415"/>
    </source>
</evidence>
<evidence type="ECO:0000313" key="1">
    <source>
        <dbReference type="EMBL" id="KAG5441573.1"/>
    </source>
</evidence>
<name>A0A8T1LX90_CLOSI</name>
<sequence>MFVLLGFTTFRGVLRICCLSGAVVMNRWSPNLLALVGCGCHFLVLCQLSCYPNSSILMTQTRSRTQTELSCQGIQLVCFDPNSVFMVRDKTMFLSLHDT</sequence>
<comment type="caution">
    <text evidence="1">The sequence shown here is derived from an EMBL/GenBank/DDBJ whole genome shotgun (WGS) entry which is preliminary data.</text>
</comment>
<reference evidence="1 2" key="1">
    <citation type="journal article" date="2018" name="Biotechnol. Adv.">
        <title>Improved genomic resources and new bioinformatic workflow for the carcinogenic parasite Clonorchis sinensis: Biotechnological implications.</title>
        <authorList>
            <person name="Wang D."/>
            <person name="Korhonen P.K."/>
            <person name="Gasser R.B."/>
            <person name="Young N.D."/>
        </authorList>
    </citation>
    <scope>NUCLEOTIDE SEQUENCE [LARGE SCALE GENOMIC DNA]</scope>
    <source>
        <strain evidence="1">Cs-k2</strain>
    </source>
</reference>
<keyword evidence="2" id="KW-1185">Reference proteome</keyword>
<organism evidence="1 2">
    <name type="scientific">Clonorchis sinensis</name>
    <name type="common">Chinese liver fluke</name>
    <dbReference type="NCBI Taxonomy" id="79923"/>
    <lineage>
        <taxon>Eukaryota</taxon>
        <taxon>Metazoa</taxon>
        <taxon>Spiralia</taxon>
        <taxon>Lophotrochozoa</taxon>
        <taxon>Platyhelminthes</taxon>
        <taxon>Trematoda</taxon>
        <taxon>Digenea</taxon>
        <taxon>Opisthorchiida</taxon>
        <taxon>Opisthorchiata</taxon>
        <taxon>Opisthorchiidae</taxon>
        <taxon>Clonorchis</taxon>
    </lineage>
</organism>
<reference evidence="1 2" key="2">
    <citation type="journal article" date="2021" name="Genomics">
        <title>High-quality reference genome for Clonorchis sinensis.</title>
        <authorList>
            <person name="Young N.D."/>
            <person name="Stroehlein A.J."/>
            <person name="Kinkar L."/>
            <person name="Wang T."/>
            <person name="Sohn W.M."/>
            <person name="Chang B.C.H."/>
            <person name="Kaur P."/>
            <person name="Weisz D."/>
            <person name="Dudchenko O."/>
            <person name="Aiden E.L."/>
            <person name="Korhonen P.K."/>
            <person name="Gasser R.B."/>
        </authorList>
    </citation>
    <scope>NUCLEOTIDE SEQUENCE [LARGE SCALE GENOMIC DNA]</scope>
    <source>
        <strain evidence="1">Cs-k2</strain>
    </source>
</reference>
<proteinExistence type="predicted"/>
<protein>
    <submittedName>
        <fullName evidence="1">Uncharacterized protein</fullName>
    </submittedName>
</protein>
<dbReference type="EMBL" id="NIRI02000077">
    <property type="protein sequence ID" value="KAG5441573.1"/>
    <property type="molecule type" value="Genomic_DNA"/>
</dbReference>